<protein>
    <submittedName>
        <fullName evidence="2">Uncharacterized protein</fullName>
    </submittedName>
</protein>
<dbReference type="AlphaFoldDB" id="A0A645EHW0"/>
<keyword evidence="1" id="KW-0812">Transmembrane</keyword>
<gene>
    <name evidence="2" type="ORF">SDC9_148730</name>
</gene>
<sequence>MNALTIVWLLVGVGMIAAVLIIKKKRNDEETNN</sequence>
<name>A0A645EHW0_9ZZZZ</name>
<comment type="caution">
    <text evidence="2">The sequence shown here is derived from an EMBL/GenBank/DDBJ whole genome shotgun (WGS) entry which is preliminary data.</text>
</comment>
<feature type="transmembrane region" description="Helical" evidence="1">
    <location>
        <begin position="6"/>
        <end position="22"/>
    </location>
</feature>
<keyword evidence="1" id="KW-1133">Transmembrane helix</keyword>
<dbReference type="EMBL" id="VSSQ01047517">
    <property type="protein sequence ID" value="MPN01521.1"/>
    <property type="molecule type" value="Genomic_DNA"/>
</dbReference>
<accession>A0A645EHW0</accession>
<proteinExistence type="predicted"/>
<keyword evidence="1" id="KW-0472">Membrane</keyword>
<reference evidence="2" key="1">
    <citation type="submission" date="2019-08" db="EMBL/GenBank/DDBJ databases">
        <authorList>
            <person name="Kucharzyk K."/>
            <person name="Murdoch R.W."/>
            <person name="Higgins S."/>
            <person name="Loffler F."/>
        </authorList>
    </citation>
    <scope>NUCLEOTIDE SEQUENCE</scope>
</reference>
<evidence type="ECO:0000256" key="1">
    <source>
        <dbReference type="SAM" id="Phobius"/>
    </source>
</evidence>
<evidence type="ECO:0000313" key="2">
    <source>
        <dbReference type="EMBL" id="MPN01521.1"/>
    </source>
</evidence>
<organism evidence="2">
    <name type="scientific">bioreactor metagenome</name>
    <dbReference type="NCBI Taxonomy" id="1076179"/>
    <lineage>
        <taxon>unclassified sequences</taxon>
        <taxon>metagenomes</taxon>
        <taxon>ecological metagenomes</taxon>
    </lineage>
</organism>